<gene>
    <name evidence="2" type="ORF">F9802_01710</name>
</gene>
<dbReference type="PANTHER" id="PTHR31302">
    <property type="entry name" value="TRANSMEMBRANE PROTEIN WITH METALLOPHOSPHOESTERASE DOMAIN-RELATED"/>
    <property type="match status" value="1"/>
</dbReference>
<keyword evidence="3" id="KW-1185">Reference proteome</keyword>
<evidence type="ECO:0000313" key="3">
    <source>
        <dbReference type="Proteomes" id="UP000429595"/>
    </source>
</evidence>
<dbReference type="Pfam" id="PF00149">
    <property type="entry name" value="Metallophos"/>
    <property type="match status" value="1"/>
</dbReference>
<dbReference type="PANTHER" id="PTHR31302:SF32">
    <property type="entry name" value="PHOSPHOESTERASE"/>
    <property type="match status" value="1"/>
</dbReference>
<dbReference type="InterPro" id="IPR051158">
    <property type="entry name" value="Metallophosphoesterase_sf"/>
</dbReference>
<name>A0A6I1FKH6_9BACI</name>
<evidence type="ECO:0000313" key="2">
    <source>
        <dbReference type="EMBL" id="KAB7709228.1"/>
    </source>
</evidence>
<accession>A0A6I1FKH6</accession>
<dbReference type="SUPFAM" id="SSF56300">
    <property type="entry name" value="Metallo-dependent phosphatases"/>
    <property type="match status" value="1"/>
</dbReference>
<comment type="caution">
    <text evidence="2">The sequence shown here is derived from an EMBL/GenBank/DDBJ whole genome shotgun (WGS) entry which is preliminary data.</text>
</comment>
<feature type="domain" description="Calcineurin-like phosphoesterase" evidence="1">
    <location>
        <begin position="43"/>
        <end position="200"/>
    </location>
</feature>
<evidence type="ECO:0000259" key="1">
    <source>
        <dbReference type="Pfam" id="PF00149"/>
    </source>
</evidence>
<dbReference type="GO" id="GO:0016020">
    <property type="term" value="C:membrane"/>
    <property type="evidence" value="ECO:0007669"/>
    <property type="project" value="GOC"/>
</dbReference>
<organism evidence="2 3">
    <name type="scientific">Bacillus aerolatus</name>
    <dbReference type="NCBI Taxonomy" id="2653354"/>
    <lineage>
        <taxon>Bacteria</taxon>
        <taxon>Bacillati</taxon>
        <taxon>Bacillota</taxon>
        <taxon>Bacilli</taxon>
        <taxon>Bacillales</taxon>
        <taxon>Bacillaceae</taxon>
        <taxon>Bacillus</taxon>
    </lineage>
</organism>
<dbReference type="Proteomes" id="UP000429595">
    <property type="component" value="Unassembled WGS sequence"/>
</dbReference>
<proteinExistence type="predicted"/>
<dbReference type="GO" id="GO:0008758">
    <property type="term" value="F:UDP-2,3-diacylglucosamine hydrolase activity"/>
    <property type="evidence" value="ECO:0007669"/>
    <property type="project" value="TreeGrafter"/>
</dbReference>
<dbReference type="EMBL" id="WEIO01000001">
    <property type="protein sequence ID" value="KAB7709228.1"/>
    <property type="molecule type" value="Genomic_DNA"/>
</dbReference>
<dbReference type="GO" id="GO:0009245">
    <property type="term" value="P:lipid A biosynthetic process"/>
    <property type="evidence" value="ECO:0007669"/>
    <property type="project" value="TreeGrafter"/>
</dbReference>
<sequence>MYIVIGLLFFIALIFFMWREAHYNEVKEDVLVFKNYPGQKPLTFFFISDLHRRTIHPSIIQNVTSKAEFIIIGGDLGEKGVPLKRVDHNLRLLKEVAPVFFVWGNNDYELPSDELHELFKSHDICVLRNGSFCLPADSDLSSVCLLGVDDFSKGNSDKARAFAEVPADSFKILISHNPFFTKKLTPADGVSLFLSGHTHGGQIRFFDIGPYKKGGWEQQDGMSVLVSNGYGTSALPLRLGARAETHLITIKKGQP</sequence>
<dbReference type="InterPro" id="IPR004843">
    <property type="entry name" value="Calcineurin-like_PHP"/>
</dbReference>
<reference evidence="2 3" key="1">
    <citation type="submission" date="2019-10" db="EMBL/GenBank/DDBJ databases">
        <title>Bacillus aerolatum sp. nov., isolated from bioaerosol of sport playgrounds.</title>
        <authorList>
            <person name="Chen P."/>
            <person name="Zhang G."/>
        </authorList>
    </citation>
    <scope>NUCLEOTIDE SEQUENCE [LARGE SCALE GENOMIC DNA]</scope>
    <source>
        <strain evidence="2 3">CX253</strain>
    </source>
</reference>
<dbReference type="AlphaFoldDB" id="A0A6I1FKH6"/>
<dbReference type="Gene3D" id="3.60.21.10">
    <property type="match status" value="1"/>
</dbReference>
<protein>
    <submittedName>
        <fullName evidence="2">Metallophosphoesterase</fullName>
    </submittedName>
</protein>
<dbReference type="InterPro" id="IPR029052">
    <property type="entry name" value="Metallo-depent_PP-like"/>
</dbReference>